<dbReference type="Pfam" id="PF00589">
    <property type="entry name" value="Phage_integrase"/>
    <property type="match status" value="1"/>
</dbReference>
<name>U6KZD5_EIMTE</name>
<dbReference type="SUPFAM" id="SSF56349">
    <property type="entry name" value="DNA breaking-rejoining enzymes"/>
    <property type="match status" value="1"/>
</dbReference>
<protein>
    <recommendedName>
        <fullName evidence="9">SAP domain-containing protein</fullName>
    </recommendedName>
</protein>
<dbReference type="Gene3D" id="1.10.150.130">
    <property type="match status" value="1"/>
</dbReference>
<feature type="domain" description="Tyr recombinase" evidence="6">
    <location>
        <begin position="389"/>
        <end position="516"/>
    </location>
</feature>
<evidence type="ECO:0000313" key="8">
    <source>
        <dbReference type="Proteomes" id="UP000030747"/>
    </source>
</evidence>
<gene>
    <name evidence="7" type="ORF">ETH_00001505</name>
</gene>
<evidence type="ECO:0000256" key="4">
    <source>
        <dbReference type="SAM" id="SignalP"/>
    </source>
</evidence>
<keyword evidence="8" id="KW-1185">Reference proteome</keyword>
<feature type="compositionally biased region" description="Polar residues" evidence="3">
    <location>
        <begin position="131"/>
        <end position="146"/>
    </location>
</feature>
<dbReference type="InterPro" id="IPR002104">
    <property type="entry name" value="Integrase_catalytic"/>
</dbReference>
<dbReference type="AlphaFoldDB" id="U6KZD5"/>
<reference evidence="7" key="2">
    <citation type="submission" date="2013-10" db="EMBL/GenBank/DDBJ databases">
        <authorList>
            <person name="Aslett M."/>
        </authorList>
    </citation>
    <scope>NUCLEOTIDE SEQUENCE [LARGE SCALE GENOMIC DNA]</scope>
    <source>
        <strain evidence="7">Houghton</strain>
    </source>
</reference>
<dbReference type="Gene3D" id="1.10.443.10">
    <property type="entry name" value="Intergrase catalytic core"/>
    <property type="match status" value="1"/>
</dbReference>
<dbReference type="Pfam" id="PF13240">
    <property type="entry name" value="Zn_Ribbon_1"/>
    <property type="match status" value="1"/>
</dbReference>
<dbReference type="InterPro" id="IPR011010">
    <property type="entry name" value="DNA_brk_join_enz"/>
</dbReference>
<reference evidence="7" key="1">
    <citation type="submission" date="2013-10" db="EMBL/GenBank/DDBJ databases">
        <title>Genomic analysis of the causative agents of coccidiosis in chickens.</title>
        <authorList>
            <person name="Reid A.J."/>
            <person name="Blake D."/>
            <person name="Billington K."/>
            <person name="Browne H."/>
            <person name="Dunn M."/>
            <person name="Hung S."/>
            <person name="Kawahara F."/>
            <person name="Miranda-Saavedra D."/>
            <person name="Mourier T."/>
            <person name="Nagra H."/>
            <person name="Otto T.D."/>
            <person name="Rawlings N."/>
            <person name="Sanchez A."/>
            <person name="Sanders M."/>
            <person name="Subramaniam C."/>
            <person name="Tay Y."/>
            <person name="Dear P."/>
            <person name="Doerig C."/>
            <person name="Gruber A."/>
            <person name="Parkinson J."/>
            <person name="Shirley M."/>
            <person name="Wan K.L."/>
            <person name="Berriman M."/>
            <person name="Tomley F."/>
            <person name="Pain A."/>
        </authorList>
    </citation>
    <scope>NUCLEOTIDE SEQUENCE [LARGE SCALE GENOMIC DNA]</scope>
    <source>
        <strain evidence="7">Houghton</strain>
    </source>
</reference>
<dbReference type="OrthoDB" id="371585at2759"/>
<dbReference type="VEuPathDB" id="ToxoDB:ETH2_1200400"/>
<dbReference type="PANTHER" id="PTHR30349">
    <property type="entry name" value="PHAGE INTEGRASE-RELATED"/>
    <property type="match status" value="1"/>
</dbReference>
<dbReference type="InterPro" id="IPR013762">
    <property type="entry name" value="Integrase-like_cat_sf"/>
</dbReference>
<evidence type="ECO:0000313" key="7">
    <source>
        <dbReference type="EMBL" id="CDJ42293.1"/>
    </source>
</evidence>
<evidence type="ECO:0000256" key="2">
    <source>
        <dbReference type="ARBA" id="ARBA00023172"/>
    </source>
</evidence>
<keyword evidence="1" id="KW-0238">DNA-binding</keyword>
<proteinExistence type="predicted"/>
<feature type="region of interest" description="Disordered" evidence="3">
    <location>
        <begin position="228"/>
        <end position="258"/>
    </location>
</feature>
<evidence type="ECO:0000259" key="5">
    <source>
        <dbReference type="PROSITE" id="PS50800"/>
    </source>
</evidence>
<organism evidence="7 8">
    <name type="scientific">Eimeria tenella</name>
    <name type="common">Coccidian parasite</name>
    <dbReference type="NCBI Taxonomy" id="5802"/>
    <lineage>
        <taxon>Eukaryota</taxon>
        <taxon>Sar</taxon>
        <taxon>Alveolata</taxon>
        <taxon>Apicomplexa</taxon>
        <taxon>Conoidasida</taxon>
        <taxon>Coccidia</taxon>
        <taxon>Eucoccidiorida</taxon>
        <taxon>Eimeriorina</taxon>
        <taxon>Eimeriidae</taxon>
        <taxon>Eimeria</taxon>
    </lineage>
</organism>
<dbReference type="GO" id="GO:0015074">
    <property type="term" value="P:DNA integration"/>
    <property type="evidence" value="ECO:0007669"/>
    <property type="project" value="InterPro"/>
</dbReference>
<dbReference type="GO" id="GO:0006310">
    <property type="term" value="P:DNA recombination"/>
    <property type="evidence" value="ECO:0007669"/>
    <property type="project" value="UniProtKB-KW"/>
</dbReference>
<evidence type="ECO:0000259" key="6">
    <source>
        <dbReference type="PROSITE" id="PS51898"/>
    </source>
</evidence>
<keyword evidence="2" id="KW-0233">DNA recombination</keyword>
<dbReference type="GeneID" id="25249516"/>
<dbReference type="EMBL" id="HG675708">
    <property type="protein sequence ID" value="CDJ42293.1"/>
    <property type="molecule type" value="Genomic_DNA"/>
</dbReference>
<accession>U6KZD5</accession>
<evidence type="ECO:0008006" key="9">
    <source>
        <dbReference type="Google" id="ProtNLM"/>
    </source>
</evidence>
<dbReference type="PANTHER" id="PTHR30349:SF41">
    <property type="entry name" value="INTEGRASE_RECOMBINASE PROTEIN MJ0367-RELATED"/>
    <property type="match status" value="1"/>
</dbReference>
<sequence>MKCRLAVFLLGFLLCLVHNSEAASLAVWTKGNSGRGLPGLLLGQHLVVAAGKEAQRKTCFCFTSAAPRSLVFSYSLNATTSRTKTASTAKRPAVEAAALPADGNRAAASKPKRKRGQVQREAEISAPSAIKSESNRVSGQKGSQATARVASDTPVLLEDAGAAESTSLPDLSNKDGFCGVPITGLRTACRKMQLPSKGTRSELIERLLAVAPTQKILAYAAEQNGFMQQQQQQAQDEAEGTAELPVGASSEKPTPSRCHRCNHRLSSKARFCSKCGATINVLGQETLREFVEKAFWPVREQEVGSNTMRVERGFWQSILQVIGDVPVANLSSAVWEKYLGVLKKRSCSPRTQVLHQVAYLAALKYAVHTRRLESIHPFRKIRGCTKRTLVSVPLTAEEVYLLLAATPNTMHCALFAVGIGAGLRPSEILSMRWEDVNMNEMTATIRGSKTAASAAAIPLTNLAGRELMRWWEEEGKPTSGLCFYAEGIRTAESRAKLEKKTPIRSFKKALQAAAQR</sequence>
<feature type="chain" id="PRO_5004673186" description="SAP domain-containing protein" evidence="4">
    <location>
        <begin position="23"/>
        <end position="516"/>
    </location>
</feature>
<feature type="domain" description="SAP" evidence="5">
    <location>
        <begin position="177"/>
        <end position="211"/>
    </location>
</feature>
<keyword evidence="4" id="KW-0732">Signal</keyword>
<dbReference type="RefSeq" id="XP_013233043.1">
    <property type="nucleotide sequence ID" value="XM_013377589.1"/>
</dbReference>
<evidence type="ECO:0000256" key="1">
    <source>
        <dbReference type="ARBA" id="ARBA00023125"/>
    </source>
</evidence>
<evidence type="ECO:0000256" key="3">
    <source>
        <dbReference type="SAM" id="MobiDB-lite"/>
    </source>
</evidence>
<feature type="signal peptide" evidence="4">
    <location>
        <begin position="1"/>
        <end position="22"/>
    </location>
</feature>
<dbReference type="GO" id="GO:0003677">
    <property type="term" value="F:DNA binding"/>
    <property type="evidence" value="ECO:0007669"/>
    <property type="project" value="UniProtKB-KW"/>
</dbReference>
<dbReference type="PROSITE" id="PS51898">
    <property type="entry name" value="TYR_RECOMBINASE"/>
    <property type="match status" value="1"/>
</dbReference>
<dbReference type="PROSITE" id="PS50800">
    <property type="entry name" value="SAP"/>
    <property type="match status" value="1"/>
</dbReference>
<feature type="region of interest" description="Disordered" evidence="3">
    <location>
        <begin position="83"/>
        <end position="152"/>
    </location>
</feature>
<dbReference type="Pfam" id="PF02037">
    <property type="entry name" value="SAP"/>
    <property type="match status" value="1"/>
</dbReference>
<dbReference type="InterPro" id="IPR026870">
    <property type="entry name" value="Zinc_ribbon_dom"/>
</dbReference>
<dbReference type="InterPro" id="IPR050090">
    <property type="entry name" value="Tyrosine_recombinase_XerCD"/>
</dbReference>
<dbReference type="InterPro" id="IPR003034">
    <property type="entry name" value="SAP_dom"/>
</dbReference>
<dbReference type="InterPro" id="IPR010998">
    <property type="entry name" value="Integrase_recombinase_N"/>
</dbReference>
<dbReference type="VEuPathDB" id="ToxoDB:ETH_00001505"/>
<dbReference type="Proteomes" id="UP000030747">
    <property type="component" value="Unassembled WGS sequence"/>
</dbReference>